<feature type="region of interest" description="Disordered" evidence="1">
    <location>
        <begin position="46"/>
        <end position="80"/>
    </location>
</feature>
<dbReference type="Proteomes" id="UP001147746">
    <property type="component" value="Unassembled WGS sequence"/>
</dbReference>
<dbReference type="AlphaFoldDB" id="A0A9W9QCP9"/>
<gene>
    <name evidence="2" type="ORF">N7476_000317</name>
</gene>
<comment type="caution">
    <text evidence="2">The sequence shown here is derived from an EMBL/GenBank/DDBJ whole genome shotgun (WGS) entry which is preliminary data.</text>
</comment>
<evidence type="ECO:0000313" key="3">
    <source>
        <dbReference type="Proteomes" id="UP001147746"/>
    </source>
</evidence>
<evidence type="ECO:0000256" key="1">
    <source>
        <dbReference type="SAM" id="MobiDB-lite"/>
    </source>
</evidence>
<reference evidence="2" key="2">
    <citation type="journal article" date="2023" name="IMA Fungus">
        <title>Comparative genomic study of the Penicillium genus elucidates a diverse pangenome and 15 lateral gene transfer events.</title>
        <authorList>
            <person name="Petersen C."/>
            <person name="Sorensen T."/>
            <person name="Nielsen M.R."/>
            <person name="Sondergaard T.E."/>
            <person name="Sorensen J.L."/>
            <person name="Fitzpatrick D.A."/>
            <person name="Frisvad J.C."/>
            <person name="Nielsen K.L."/>
        </authorList>
    </citation>
    <scope>NUCLEOTIDE SEQUENCE</scope>
    <source>
        <strain evidence="2">IBT 21472</strain>
    </source>
</reference>
<evidence type="ECO:0000313" key="2">
    <source>
        <dbReference type="EMBL" id="KAJ5330534.1"/>
    </source>
</evidence>
<protein>
    <submittedName>
        <fullName evidence="2">Uncharacterized protein</fullName>
    </submittedName>
</protein>
<feature type="region of interest" description="Disordered" evidence="1">
    <location>
        <begin position="1"/>
        <end position="21"/>
    </location>
</feature>
<feature type="compositionally biased region" description="Basic residues" evidence="1">
    <location>
        <begin position="61"/>
        <end position="70"/>
    </location>
</feature>
<name>A0A9W9QCP9_9EURO</name>
<proteinExistence type="predicted"/>
<dbReference type="EMBL" id="JAPZBO010000001">
    <property type="protein sequence ID" value="KAJ5330534.1"/>
    <property type="molecule type" value="Genomic_DNA"/>
</dbReference>
<sequence length="326" mass="38146">MADPVDQISTHEQGKYHVPVSTPLKDQALTLENFSRDRPLHEAQLHSCAPLQEDHEDQATRRRNVRKSRRSSPVSSTIRRDLIESSSTNVTWPSGSANKRYTRQQRQLCQEKVDAILILQSLYSLLGVPGADVPFRAQNLILQAMQRHLEYHAFQFAHKWLRGESVMNGWTCPEELELHTFFKFMLKNLKNLQLSPYCHAGRAVQRWKSSVSKIRHAAVHRLIQDRESLLQMNLAAIEFVMYISGSSSSEKLQRLFDFLETRLPKPDRLRRQRKPEPNSKASLRKTRLEYLKCRFILPPEPVKEVLQWIEKHFTREVERFLKAVFQ</sequence>
<reference evidence="2" key="1">
    <citation type="submission" date="2022-12" db="EMBL/GenBank/DDBJ databases">
        <authorList>
            <person name="Petersen C."/>
        </authorList>
    </citation>
    <scope>NUCLEOTIDE SEQUENCE</scope>
    <source>
        <strain evidence="2">IBT 21472</strain>
    </source>
</reference>
<accession>A0A9W9QCP9</accession>
<keyword evidence="3" id="KW-1185">Reference proteome</keyword>
<organism evidence="2 3">
    <name type="scientific">Penicillium atrosanguineum</name>
    <dbReference type="NCBI Taxonomy" id="1132637"/>
    <lineage>
        <taxon>Eukaryota</taxon>
        <taxon>Fungi</taxon>
        <taxon>Dikarya</taxon>
        <taxon>Ascomycota</taxon>
        <taxon>Pezizomycotina</taxon>
        <taxon>Eurotiomycetes</taxon>
        <taxon>Eurotiomycetidae</taxon>
        <taxon>Eurotiales</taxon>
        <taxon>Aspergillaceae</taxon>
        <taxon>Penicillium</taxon>
    </lineage>
</organism>